<dbReference type="Proteomes" id="UP000034805">
    <property type="component" value="Unassembled WGS sequence"/>
</dbReference>
<dbReference type="InterPro" id="IPR007110">
    <property type="entry name" value="Ig-like_dom"/>
</dbReference>
<dbReference type="InterPro" id="IPR036179">
    <property type="entry name" value="Ig-like_dom_sf"/>
</dbReference>
<dbReference type="InterPro" id="IPR013106">
    <property type="entry name" value="Ig_V-set"/>
</dbReference>
<dbReference type="SMART" id="SM00409">
    <property type="entry name" value="IG"/>
    <property type="match status" value="3"/>
</dbReference>
<feature type="domain" description="Ig-like" evidence="1">
    <location>
        <begin position="234"/>
        <end position="323"/>
    </location>
</feature>
<dbReference type="Gene3D" id="2.60.40.10">
    <property type="entry name" value="Immunoglobulins"/>
    <property type="match status" value="3"/>
</dbReference>
<feature type="non-terminal residue" evidence="2">
    <location>
        <position position="325"/>
    </location>
</feature>
<organism evidence="2 3">
    <name type="scientific">Scleropages formosus</name>
    <name type="common">Asian bonytongue</name>
    <name type="synonym">Osteoglossum formosum</name>
    <dbReference type="NCBI Taxonomy" id="113540"/>
    <lineage>
        <taxon>Eukaryota</taxon>
        <taxon>Metazoa</taxon>
        <taxon>Chordata</taxon>
        <taxon>Craniata</taxon>
        <taxon>Vertebrata</taxon>
        <taxon>Euteleostomi</taxon>
        <taxon>Actinopterygii</taxon>
        <taxon>Neopterygii</taxon>
        <taxon>Teleostei</taxon>
        <taxon>Osteoglossocephala</taxon>
        <taxon>Osteoglossomorpha</taxon>
        <taxon>Osteoglossiformes</taxon>
        <taxon>Osteoglossidae</taxon>
        <taxon>Scleropages</taxon>
    </lineage>
</organism>
<dbReference type="Pfam" id="PF07686">
    <property type="entry name" value="V-set"/>
    <property type="match status" value="1"/>
</dbReference>
<comment type="caution">
    <text evidence="2">The sequence shown here is derived from an EMBL/GenBank/DDBJ whole genome shotgun (WGS) entry which is preliminary data.</text>
</comment>
<name>A0A0N8JV72_SCLFO</name>
<dbReference type="InterPro" id="IPR013783">
    <property type="entry name" value="Ig-like_fold"/>
</dbReference>
<evidence type="ECO:0000313" key="3">
    <source>
        <dbReference type="Proteomes" id="UP000034805"/>
    </source>
</evidence>
<dbReference type="EMBL" id="JARO02016777">
    <property type="protein sequence ID" value="KPP57329.1"/>
    <property type="molecule type" value="Genomic_DNA"/>
</dbReference>
<protein>
    <recommendedName>
        <fullName evidence="1">Ig-like domain-containing protein</fullName>
    </recommendedName>
</protein>
<dbReference type="PANTHER" id="PTHR46484">
    <property type="entry name" value="SI:CH211-171H4.5-RELATED"/>
    <property type="match status" value="1"/>
</dbReference>
<gene>
    <name evidence="2" type="ORF">Z043_124965</name>
</gene>
<reference evidence="2 3" key="1">
    <citation type="submission" date="2015-08" db="EMBL/GenBank/DDBJ databases">
        <title>The genome of the Asian arowana (Scleropages formosus).</title>
        <authorList>
            <person name="Tan M.H."/>
            <person name="Gan H.M."/>
            <person name="Croft L.J."/>
            <person name="Austin C.M."/>
        </authorList>
    </citation>
    <scope>NUCLEOTIDE SEQUENCE [LARGE SCALE GENOMIC DNA]</scope>
    <source>
        <strain evidence="2">Aro1</strain>
    </source>
</reference>
<proteinExistence type="predicted"/>
<dbReference type="PANTHER" id="PTHR46484:SF7">
    <property type="entry name" value="MYELIN-ASSOCIATED GLYCOPROTEIN-LIKE-RELATED"/>
    <property type="match status" value="1"/>
</dbReference>
<evidence type="ECO:0000313" key="2">
    <source>
        <dbReference type="EMBL" id="KPP57329.1"/>
    </source>
</evidence>
<evidence type="ECO:0000259" key="1">
    <source>
        <dbReference type="PROSITE" id="PS50835"/>
    </source>
</evidence>
<dbReference type="PROSITE" id="PS50835">
    <property type="entry name" value="IG_LIKE"/>
    <property type="match status" value="1"/>
</dbReference>
<sequence length="325" mass="36630">MADYPSSISTIQDVCVVIPCTYKYPDTKPNTEKTWTGYWYINENDKQAVYDEKIANVLSNFKNRTRLVGNLSQGNCSLMINDVKKADHQKMYFRIQIKNLDNYSFLKKTVSITVQVRAIEVPKTMSALGGSCLVIPCKFLCPDLSNPINTSAGFWLASSTTDFVYHTDSSKVAEQYKGRTQLIGDLKKGNCSLKIDHLQYNDNGPFYFRIEMTNYNFSFIEYKVSIAILVPENPSLRVSKVVRVGENVSALCSVNHSCISHIPPLTWNHKGSVTNHVELLSTGQWNVTSVLKFIPTISDNTKNLICTAEYNLQNKSQSSSTLDVR</sequence>
<accession>A0A0N8JV72</accession>
<dbReference type="SUPFAM" id="SSF48726">
    <property type="entry name" value="Immunoglobulin"/>
    <property type="match status" value="3"/>
</dbReference>
<dbReference type="STRING" id="113540.ENSSFOP00015002445"/>
<dbReference type="AlphaFoldDB" id="A0A0N8JV72"/>
<dbReference type="InterPro" id="IPR003599">
    <property type="entry name" value="Ig_sub"/>
</dbReference>